<name>A0ABR5XZ49_9PROT</name>
<keyword evidence="6" id="KW-1185">Reference proteome</keyword>
<reference evidence="5 6" key="1">
    <citation type="submission" date="2015-12" db="EMBL/GenBank/DDBJ databases">
        <title>Genome sequence of Thalassospira xiamenensis MCCC 1A03005.</title>
        <authorList>
            <person name="Lu L."/>
            <person name="Lai Q."/>
            <person name="Shao Z."/>
            <person name="Qian P."/>
        </authorList>
    </citation>
    <scope>NUCLEOTIDE SEQUENCE [LARGE SCALE GENOMIC DNA]</scope>
    <source>
        <strain evidence="5 6">MCCC 1A03005</strain>
    </source>
</reference>
<accession>A0ABR5XZ49</accession>
<dbReference type="CDD" id="cd19481">
    <property type="entry name" value="RecA-like_protease"/>
    <property type="match status" value="1"/>
</dbReference>
<dbReference type="SMART" id="SM00382">
    <property type="entry name" value="AAA"/>
    <property type="match status" value="1"/>
</dbReference>
<evidence type="ECO:0000313" key="5">
    <source>
        <dbReference type="EMBL" id="KZD01692.1"/>
    </source>
</evidence>
<evidence type="ECO:0000256" key="3">
    <source>
        <dbReference type="ARBA" id="ARBA00022840"/>
    </source>
</evidence>
<sequence length="361" mass="40251">MVDLARTALSGDNTSLLRKLADISRHYSGPDQQEVRDQLMRLTKKPLVNLRPLQSAERLPVDAKTRTPLLQPDSDPREPLLLEDSLEEELLLIIEEFSHAEQLAAAGLETNNTLLLYGPPGTGKTHIARHLAQRLGRPLNIVRLDSVISSLLGDTAKNIRALFDFVDGTNAILFLDELDALAKFRDDRKELGELKRVVNTLLQGLDNLEPTSIVIGATNHPEILDPAIWRRFTHSIEVELPSQELRSALWNYYLFSDEAEKRPLQALSVCSNHLSCSDIREISLAARRRAVITGKPIELAQVTAAVLASETGKIRRPKASSLTTSEMEELAKQLQQRGGLRQVEIGDLLSTTRQHISKLLK</sequence>
<proteinExistence type="inferred from homology"/>
<dbReference type="PANTHER" id="PTHR23073">
    <property type="entry name" value="26S PROTEASOME REGULATORY SUBUNIT"/>
    <property type="match status" value="1"/>
</dbReference>
<evidence type="ECO:0000256" key="2">
    <source>
        <dbReference type="ARBA" id="ARBA00022741"/>
    </source>
</evidence>
<keyword evidence="2" id="KW-0547">Nucleotide-binding</keyword>
<comment type="similarity">
    <text evidence="1">Belongs to the AAA ATPase family.</text>
</comment>
<comment type="caution">
    <text evidence="5">The sequence shown here is derived from an EMBL/GenBank/DDBJ whole genome shotgun (WGS) entry which is preliminary data.</text>
</comment>
<keyword evidence="3" id="KW-0067">ATP-binding</keyword>
<dbReference type="InterPro" id="IPR050221">
    <property type="entry name" value="26S_Proteasome_ATPase"/>
</dbReference>
<dbReference type="InterPro" id="IPR027417">
    <property type="entry name" value="P-loop_NTPase"/>
</dbReference>
<gene>
    <name evidence="5" type="ORF">AUP40_02240</name>
</gene>
<dbReference type="Gene3D" id="3.40.50.300">
    <property type="entry name" value="P-loop containing nucleotide triphosphate hydrolases"/>
    <property type="match status" value="1"/>
</dbReference>
<dbReference type="Proteomes" id="UP000076167">
    <property type="component" value="Unassembled WGS sequence"/>
</dbReference>
<evidence type="ECO:0000313" key="6">
    <source>
        <dbReference type="Proteomes" id="UP000076167"/>
    </source>
</evidence>
<protein>
    <recommendedName>
        <fullName evidence="4">AAA+ ATPase domain-containing protein</fullName>
    </recommendedName>
</protein>
<dbReference type="InterPro" id="IPR003593">
    <property type="entry name" value="AAA+_ATPase"/>
</dbReference>
<dbReference type="SUPFAM" id="SSF52540">
    <property type="entry name" value="P-loop containing nucleoside triphosphate hydrolases"/>
    <property type="match status" value="1"/>
</dbReference>
<feature type="domain" description="AAA+ ATPase" evidence="4">
    <location>
        <begin position="110"/>
        <end position="242"/>
    </location>
</feature>
<evidence type="ECO:0000259" key="4">
    <source>
        <dbReference type="SMART" id="SM00382"/>
    </source>
</evidence>
<organism evidence="5 6">
    <name type="scientific">Thalassospira xiamenensis</name>
    <dbReference type="NCBI Taxonomy" id="220697"/>
    <lineage>
        <taxon>Bacteria</taxon>
        <taxon>Pseudomonadati</taxon>
        <taxon>Pseudomonadota</taxon>
        <taxon>Alphaproteobacteria</taxon>
        <taxon>Rhodospirillales</taxon>
        <taxon>Thalassospiraceae</taxon>
        <taxon>Thalassospira</taxon>
    </lineage>
</organism>
<evidence type="ECO:0000256" key="1">
    <source>
        <dbReference type="ARBA" id="ARBA00006914"/>
    </source>
</evidence>
<dbReference type="InterPro" id="IPR003959">
    <property type="entry name" value="ATPase_AAA_core"/>
</dbReference>
<dbReference type="Pfam" id="PF00004">
    <property type="entry name" value="AAA"/>
    <property type="match status" value="1"/>
</dbReference>
<dbReference type="EMBL" id="LPXL01000034">
    <property type="protein sequence ID" value="KZD01692.1"/>
    <property type="molecule type" value="Genomic_DNA"/>
</dbReference>